<evidence type="ECO:0000259" key="3">
    <source>
        <dbReference type="SMART" id="SM00382"/>
    </source>
</evidence>
<gene>
    <name evidence="4" type="ORF">ACFOW6_11960</name>
</gene>
<dbReference type="EMBL" id="JBHSCW010000006">
    <property type="protein sequence ID" value="MFC4352255.1"/>
    <property type="molecule type" value="Genomic_DNA"/>
</dbReference>
<feature type="domain" description="AAA+ ATPase" evidence="3">
    <location>
        <begin position="513"/>
        <end position="642"/>
    </location>
</feature>
<protein>
    <submittedName>
        <fullName evidence="4">AAA family ATPase</fullName>
    </submittedName>
</protein>
<accession>A0ABV8UNW2</accession>
<dbReference type="InterPro" id="IPR027417">
    <property type="entry name" value="P-loop_NTPase"/>
</dbReference>
<dbReference type="PANTHER" id="PTHR23077:SF171">
    <property type="entry name" value="NUCLEAR VALOSIN-CONTAINING PROTEIN-LIKE"/>
    <property type="match status" value="1"/>
</dbReference>
<dbReference type="SMART" id="SM00382">
    <property type="entry name" value="AAA"/>
    <property type="match status" value="2"/>
</dbReference>
<comment type="caution">
    <text evidence="4">The sequence shown here is derived from an EMBL/GenBank/DDBJ whole genome shotgun (WGS) entry which is preliminary data.</text>
</comment>
<dbReference type="Proteomes" id="UP001595799">
    <property type="component" value="Unassembled WGS sequence"/>
</dbReference>
<dbReference type="InterPro" id="IPR003593">
    <property type="entry name" value="AAA+_ATPase"/>
</dbReference>
<feature type="domain" description="AAA+ ATPase" evidence="3">
    <location>
        <begin position="273"/>
        <end position="407"/>
    </location>
</feature>
<dbReference type="SUPFAM" id="SSF52540">
    <property type="entry name" value="P-loop containing nucleoside triphosphate hydrolases"/>
    <property type="match status" value="2"/>
</dbReference>
<sequence>MKLNYRDITGRNDLRDRLALRYAAAALKKRHIYPKIVPPCLKVLKHTPPESLDQDGRDCLARLFPKRNEEAVDEAADALDQFLETSPDVSTGEEKEALLDHLILSLQQDDSSKEDSLLNQVERNVSHIAELVGLGETEAHFLFTVAACQYSRGLEDLTDELIAKLRSASETVSCLLDISREEAHRLTLPDCTLRRSGVLLVDESDCSFYGWFKLVPRLERILARPYENVEQLQKDIIGEACRSELEPEDFAHLNRDQDLLVRLLQGTREQEPEGINILIHGPPGTGKTEFAKVASAAAGLSLYPAGEEDEKGFEPMRSERLQDLLLLQNILCLDTQSAVLVDDAEDLFEWNLPVFRGNSSTTGSKVFLNRLLEENNRPIIWIVNDLSSIPVRVRRRMTFSIRMGLPPAKVRARIWERMARTENLTLTTEETDQLSRFLVSPGVGANGLRAAALASGNLQDVEHAITGIQQALSGAGTATSATGRDTNSLDLRLFNTQSDLPDLLERLAQGERRDISFCLYGHPGTGKTELAHLLAETLGMDVLEKRASDLLGPYVGQTEASIASAFAEARERDAVLVFDEADSLLAERSQAHRQFEITQVNEMLSQMERHPLPFICTTNLMERIDQASLRRFTFKLKFNYLTESMVLVAFRGFYQMEPPERLRTLRNLTPADFALVRHKANVLGTRNDHQALVQMLQEEAEAKSDDLRHPLGFHAA</sequence>
<organism evidence="4 5">
    <name type="scientific">Fodinicurvata halophila</name>
    <dbReference type="NCBI Taxonomy" id="1419723"/>
    <lineage>
        <taxon>Bacteria</taxon>
        <taxon>Pseudomonadati</taxon>
        <taxon>Pseudomonadota</taxon>
        <taxon>Alphaproteobacteria</taxon>
        <taxon>Rhodospirillales</taxon>
        <taxon>Rhodovibrionaceae</taxon>
        <taxon>Fodinicurvata</taxon>
    </lineage>
</organism>
<evidence type="ECO:0000313" key="5">
    <source>
        <dbReference type="Proteomes" id="UP001595799"/>
    </source>
</evidence>
<keyword evidence="2" id="KW-0067">ATP-binding</keyword>
<reference evidence="5" key="1">
    <citation type="journal article" date="2019" name="Int. J. Syst. Evol. Microbiol.">
        <title>The Global Catalogue of Microorganisms (GCM) 10K type strain sequencing project: providing services to taxonomists for standard genome sequencing and annotation.</title>
        <authorList>
            <consortium name="The Broad Institute Genomics Platform"/>
            <consortium name="The Broad Institute Genome Sequencing Center for Infectious Disease"/>
            <person name="Wu L."/>
            <person name="Ma J."/>
        </authorList>
    </citation>
    <scope>NUCLEOTIDE SEQUENCE [LARGE SCALE GENOMIC DNA]</scope>
    <source>
        <strain evidence="5">CECT 8472</strain>
    </source>
</reference>
<dbReference type="Gene3D" id="3.40.50.300">
    <property type="entry name" value="P-loop containing nucleotide triphosphate hydrolases"/>
    <property type="match status" value="2"/>
</dbReference>
<evidence type="ECO:0000313" key="4">
    <source>
        <dbReference type="EMBL" id="MFC4352255.1"/>
    </source>
</evidence>
<dbReference type="CDD" id="cd19481">
    <property type="entry name" value="RecA-like_protease"/>
    <property type="match status" value="1"/>
</dbReference>
<evidence type="ECO:0000256" key="1">
    <source>
        <dbReference type="ARBA" id="ARBA00022741"/>
    </source>
</evidence>
<keyword evidence="5" id="KW-1185">Reference proteome</keyword>
<proteinExistence type="predicted"/>
<dbReference type="InterPro" id="IPR003959">
    <property type="entry name" value="ATPase_AAA_core"/>
</dbReference>
<evidence type="ECO:0000256" key="2">
    <source>
        <dbReference type="ARBA" id="ARBA00022840"/>
    </source>
</evidence>
<dbReference type="Pfam" id="PF00004">
    <property type="entry name" value="AAA"/>
    <property type="match status" value="2"/>
</dbReference>
<dbReference type="RefSeq" id="WP_382422602.1">
    <property type="nucleotide sequence ID" value="NZ_JBHSCW010000006.1"/>
</dbReference>
<keyword evidence="1" id="KW-0547">Nucleotide-binding</keyword>
<dbReference type="PANTHER" id="PTHR23077">
    <property type="entry name" value="AAA-FAMILY ATPASE"/>
    <property type="match status" value="1"/>
</dbReference>
<name>A0ABV8UNW2_9PROT</name>
<dbReference type="InterPro" id="IPR050168">
    <property type="entry name" value="AAA_ATPase_domain"/>
</dbReference>